<proteinExistence type="predicted"/>
<protein>
    <submittedName>
        <fullName evidence="1">Uncharacterized protein</fullName>
    </submittedName>
</protein>
<reference evidence="1" key="1">
    <citation type="submission" date="2013-11" db="EMBL/GenBank/DDBJ databases">
        <title>The novel cryptic plasmid pEA68 of Erwinia amylovora strain 692 and definition of a novel family of plasmids.</title>
        <authorList>
            <person name="Ismail E."/>
            <person name="Blom J."/>
            <person name="Bultreys A."/>
            <person name="Ivanovic M."/>
            <person name="Obradovic A."/>
            <person name="Van Doorn J."/>
            <person name="Bergsma-Vlami M."/>
            <person name="Maes M."/>
            <person name="Willems A."/>
            <person name="Stockwell V."/>
            <person name="Smits T.H.M."/>
            <person name="Pulawska J."/>
        </authorList>
    </citation>
    <scope>NUCLEOTIDE SEQUENCE [LARGE SCALE GENOMIC DNA]</scope>
    <source>
        <strain evidence="1">692</strain>
        <plasmid evidence="1">pEA68</plasmid>
    </source>
</reference>
<gene>
    <name evidence="1" type="ORF">EAMY692_p10008</name>
</gene>
<organism evidence="1">
    <name type="scientific">Erwinia amylovora</name>
    <name type="common">Fire blight bacteria</name>
    <dbReference type="NCBI Taxonomy" id="552"/>
    <lineage>
        <taxon>Bacteria</taxon>
        <taxon>Pseudomonadati</taxon>
        <taxon>Pseudomonadota</taxon>
        <taxon>Gammaproteobacteria</taxon>
        <taxon>Enterobacterales</taxon>
        <taxon>Erwiniaceae</taxon>
        <taxon>Erwinia</taxon>
    </lineage>
</organism>
<sequence length="65" mass="7955">MKVLMRMSKHLCTSFFVFRLYPFPDPDRQMNRQKLIMTTKYNHSIEYVFNMSHIEIILKKVTLSR</sequence>
<accession>A0A0P0ZGX6</accession>
<dbReference type="AlphaFoldDB" id="A0A0P0ZGX6"/>
<name>A0A0P0ZGX6_ERWAM</name>
<geneLocation type="plasmid" evidence="1">
    <name>pEA68</name>
</geneLocation>
<keyword evidence="1" id="KW-0614">Plasmid</keyword>
<evidence type="ECO:0000313" key="1">
    <source>
        <dbReference type="EMBL" id="CDM08055.1"/>
    </source>
</evidence>
<dbReference type="EMBL" id="HG813238">
    <property type="protein sequence ID" value="CDM08055.1"/>
    <property type="molecule type" value="Genomic_DNA"/>
</dbReference>